<dbReference type="Pfam" id="PF02852">
    <property type="entry name" value="Pyr_redox_dim"/>
    <property type="match status" value="1"/>
</dbReference>
<gene>
    <name evidence="7" type="ORF">OF122_13775</name>
</gene>
<dbReference type="PRINTS" id="PR00368">
    <property type="entry name" value="FADPNR"/>
</dbReference>
<accession>A0ABY6IKJ4</accession>
<dbReference type="InterPro" id="IPR001100">
    <property type="entry name" value="Pyr_nuc-diS_OxRdtase"/>
</dbReference>
<dbReference type="InterPro" id="IPR036188">
    <property type="entry name" value="FAD/NAD-bd_sf"/>
</dbReference>
<dbReference type="RefSeq" id="WP_264224777.1">
    <property type="nucleotide sequence ID" value="NZ_CP107716.1"/>
</dbReference>
<organism evidence="7 8">
    <name type="scientific">Pelagibacterium flavum</name>
    <dbReference type="NCBI Taxonomy" id="2984530"/>
    <lineage>
        <taxon>Bacteria</taxon>
        <taxon>Pseudomonadati</taxon>
        <taxon>Pseudomonadota</taxon>
        <taxon>Alphaproteobacteria</taxon>
        <taxon>Hyphomicrobiales</taxon>
        <taxon>Devosiaceae</taxon>
        <taxon>Pelagibacterium</taxon>
    </lineage>
</organism>
<evidence type="ECO:0000256" key="3">
    <source>
        <dbReference type="ARBA" id="ARBA00022630"/>
    </source>
</evidence>
<keyword evidence="4" id="KW-0274">FAD</keyword>
<protein>
    <submittedName>
        <fullName evidence="7">FAD-containing oxidoreductase</fullName>
    </submittedName>
</protein>
<dbReference type="PIRSF" id="PIRSF000350">
    <property type="entry name" value="Mercury_reductase_MerA"/>
    <property type="match status" value="1"/>
</dbReference>
<dbReference type="Gene3D" id="3.50.50.60">
    <property type="entry name" value="FAD/NAD(P)-binding domain"/>
    <property type="match status" value="2"/>
</dbReference>
<reference evidence="7" key="1">
    <citation type="submission" date="2022-10" db="EMBL/GenBank/DDBJ databases">
        <title>YIM 151497 complete genome.</title>
        <authorList>
            <person name="Chen X."/>
        </authorList>
    </citation>
    <scope>NUCLEOTIDE SEQUENCE</scope>
    <source>
        <strain evidence="7">YIM 151497</strain>
    </source>
</reference>
<dbReference type="NCBIfam" id="NF004992">
    <property type="entry name" value="PRK06370.1-4"/>
    <property type="match status" value="1"/>
</dbReference>
<keyword evidence="3" id="KW-0285">Flavoprotein</keyword>
<evidence type="ECO:0000313" key="7">
    <source>
        <dbReference type="EMBL" id="UYQ71116.1"/>
    </source>
</evidence>
<evidence type="ECO:0000313" key="8">
    <source>
        <dbReference type="Proteomes" id="UP001163882"/>
    </source>
</evidence>
<dbReference type="SUPFAM" id="SSF51905">
    <property type="entry name" value="FAD/NAD(P)-binding domain"/>
    <property type="match status" value="1"/>
</dbReference>
<comment type="similarity">
    <text evidence="2">Belongs to the class-I pyridine nucleotide-disulfide oxidoreductase family.</text>
</comment>
<feature type="domain" description="Pyridine nucleotide-disulphide oxidoreductase dimerisation" evidence="5">
    <location>
        <begin position="345"/>
        <end position="447"/>
    </location>
</feature>
<dbReference type="PANTHER" id="PTHR43014">
    <property type="entry name" value="MERCURIC REDUCTASE"/>
    <property type="match status" value="1"/>
</dbReference>
<evidence type="ECO:0000259" key="6">
    <source>
        <dbReference type="Pfam" id="PF07992"/>
    </source>
</evidence>
<dbReference type="Proteomes" id="UP001163882">
    <property type="component" value="Chromosome"/>
</dbReference>
<feature type="domain" description="FAD/NAD(P)-binding" evidence="6">
    <location>
        <begin position="6"/>
        <end position="321"/>
    </location>
</feature>
<keyword evidence="8" id="KW-1185">Reference proteome</keyword>
<sequence>MTEQFDAIVVGAGQAGPSLAARLAGQGNKVALIERKLLGGTCVNTGCTPTKTMVASAYVAHMAGRAADYGVTLGGPVGVDMAAVKSRKDGIVEASRSGLHDWLTGTDNLTLIEGHARFIADHTITVDGRTLEAPRIFLNVGGRAVIPDYPGIDEIEILTNSSILELTDVPRHLVVVGGGYIGLEFAQMFARFGSKVTIVERGDRLLKREDEDASQTATEILAGEGIDIRLNADCIAFSRSEHGPVVKVDCSEGAPAITGSHVLVAIGRQPNTDDLGLEATGIATDDRGHILTNERLETSVKGVWAVGDCNGRGAFTHTAYNDYEIVSDNLEGADRSVEARTDAYALYTDPPLGRAGMTVTEAKKRDHRVLVGKRPMTRVSRAKEKGESAGYMKVVVDADTSRIIGGAIFGVGGDEAIHVLIDAIQSGMAYTDLKNTMHIHPTVSELIPTILGELKEA</sequence>
<dbReference type="InterPro" id="IPR004099">
    <property type="entry name" value="Pyr_nucl-diS_OxRdtase_dimer"/>
</dbReference>
<dbReference type="InterPro" id="IPR023753">
    <property type="entry name" value="FAD/NAD-binding_dom"/>
</dbReference>
<evidence type="ECO:0000256" key="1">
    <source>
        <dbReference type="ARBA" id="ARBA00001974"/>
    </source>
</evidence>
<evidence type="ECO:0000256" key="2">
    <source>
        <dbReference type="ARBA" id="ARBA00007532"/>
    </source>
</evidence>
<dbReference type="Gene3D" id="3.30.390.30">
    <property type="match status" value="1"/>
</dbReference>
<comment type="cofactor">
    <cofactor evidence="1">
        <name>FAD</name>
        <dbReference type="ChEBI" id="CHEBI:57692"/>
    </cofactor>
</comment>
<name>A0ABY6IKJ4_9HYPH</name>
<dbReference type="InterPro" id="IPR016156">
    <property type="entry name" value="FAD/NAD-linked_Rdtase_dimer_sf"/>
</dbReference>
<proteinExistence type="inferred from homology"/>
<dbReference type="PRINTS" id="PR00411">
    <property type="entry name" value="PNDRDTASEI"/>
</dbReference>
<dbReference type="PANTHER" id="PTHR43014:SF2">
    <property type="entry name" value="MERCURIC REDUCTASE"/>
    <property type="match status" value="1"/>
</dbReference>
<evidence type="ECO:0000256" key="4">
    <source>
        <dbReference type="ARBA" id="ARBA00022827"/>
    </source>
</evidence>
<evidence type="ECO:0000259" key="5">
    <source>
        <dbReference type="Pfam" id="PF02852"/>
    </source>
</evidence>
<dbReference type="EMBL" id="CP107716">
    <property type="protein sequence ID" value="UYQ71116.1"/>
    <property type="molecule type" value="Genomic_DNA"/>
</dbReference>
<dbReference type="SUPFAM" id="SSF55424">
    <property type="entry name" value="FAD/NAD-linked reductases, dimerisation (C-terminal) domain"/>
    <property type="match status" value="1"/>
</dbReference>
<dbReference type="Pfam" id="PF07992">
    <property type="entry name" value="Pyr_redox_2"/>
    <property type="match status" value="1"/>
</dbReference>